<organism evidence="2 3">
    <name type="scientific">Stentor coeruleus</name>
    <dbReference type="NCBI Taxonomy" id="5963"/>
    <lineage>
        <taxon>Eukaryota</taxon>
        <taxon>Sar</taxon>
        <taxon>Alveolata</taxon>
        <taxon>Ciliophora</taxon>
        <taxon>Postciliodesmatophora</taxon>
        <taxon>Heterotrichea</taxon>
        <taxon>Heterotrichida</taxon>
        <taxon>Stentoridae</taxon>
        <taxon>Stentor</taxon>
    </lineage>
</organism>
<dbReference type="EMBL" id="MPUH01000873">
    <property type="protein sequence ID" value="OMJ72786.1"/>
    <property type="molecule type" value="Genomic_DNA"/>
</dbReference>
<sequence>MWNTISCKSKYQEYLKKRQDEQMIKNLIAIKPSVDNSRPKAFITGLRKPGKKVRTQKVRDLQINTENKSLLQRMLRIDLNGKLPPTEKKLKESVSVKSLNRHFREKKIQEIQSSNKLLLKRLQTTESVYSKAKWEESNRFHKYIRDNISRNSGRVWQKKSDQDHKGFNLPEYSYSLEGSFEDLLK</sequence>
<dbReference type="OrthoDB" id="287258at2759"/>
<keyword evidence="3" id="KW-1185">Reference proteome</keyword>
<dbReference type="AlphaFoldDB" id="A0A1R2B7R3"/>
<dbReference type="Proteomes" id="UP000187209">
    <property type="component" value="Unassembled WGS sequence"/>
</dbReference>
<dbReference type="Pfam" id="PF13879">
    <property type="entry name" value="Hmw_CFAP97"/>
    <property type="match status" value="1"/>
</dbReference>
<dbReference type="InterPro" id="IPR038792">
    <property type="entry name" value="CFAP97D1/2"/>
</dbReference>
<evidence type="ECO:0000256" key="1">
    <source>
        <dbReference type="ARBA" id="ARBA00008315"/>
    </source>
</evidence>
<evidence type="ECO:0000313" key="3">
    <source>
        <dbReference type="Proteomes" id="UP000187209"/>
    </source>
</evidence>
<comment type="caution">
    <text evidence="2">The sequence shown here is derived from an EMBL/GenBank/DDBJ whole genome shotgun (WGS) entry which is preliminary data.</text>
</comment>
<dbReference type="PANTHER" id="PTHR33768:SF3">
    <property type="entry name" value="MIP11318P"/>
    <property type="match status" value="1"/>
</dbReference>
<accession>A0A1R2B7R3</accession>
<proteinExistence type="inferred from homology"/>
<protein>
    <submittedName>
        <fullName evidence="2">Uncharacterized protein</fullName>
    </submittedName>
</protein>
<reference evidence="2 3" key="1">
    <citation type="submission" date="2016-11" db="EMBL/GenBank/DDBJ databases">
        <title>The macronuclear genome of Stentor coeruleus: a giant cell with tiny introns.</title>
        <authorList>
            <person name="Slabodnick M."/>
            <person name="Ruby J.G."/>
            <person name="Reiff S.B."/>
            <person name="Swart E.C."/>
            <person name="Gosai S."/>
            <person name="Prabakaran S."/>
            <person name="Witkowska E."/>
            <person name="Larue G.E."/>
            <person name="Fisher S."/>
            <person name="Freeman R.M."/>
            <person name="Gunawardena J."/>
            <person name="Chu W."/>
            <person name="Stover N.A."/>
            <person name="Gregory B.D."/>
            <person name="Nowacki M."/>
            <person name="Derisi J."/>
            <person name="Roy S.W."/>
            <person name="Marshall W.F."/>
            <person name="Sood P."/>
        </authorList>
    </citation>
    <scope>NUCLEOTIDE SEQUENCE [LARGE SCALE GENOMIC DNA]</scope>
    <source>
        <strain evidence="2">WM001</strain>
    </source>
</reference>
<name>A0A1R2B7R3_9CILI</name>
<dbReference type="PANTHER" id="PTHR33768">
    <property type="entry name" value="MIP11318P"/>
    <property type="match status" value="1"/>
</dbReference>
<dbReference type="InterPro" id="IPR029488">
    <property type="entry name" value="Hmw/CFAP97"/>
</dbReference>
<evidence type="ECO:0000313" key="2">
    <source>
        <dbReference type="EMBL" id="OMJ72786.1"/>
    </source>
</evidence>
<comment type="similarity">
    <text evidence="1">Belongs to the CFAP97 family.</text>
</comment>
<gene>
    <name evidence="2" type="ORF">SteCoe_28676</name>
</gene>